<dbReference type="RefSeq" id="WP_227018716.1">
    <property type="nucleotide sequence ID" value="NZ_JAGSND010000007.1"/>
</dbReference>
<dbReference type="PROSITE" id="PS50943">
    <property type="entry name" value="HTH_CROC1"/>
    <property type="match status" value="1"/>
</dbReference>
<dbReference type="InterPro" id="IPR001387">
    <property type="entry name" value="Cro/C1-type_HTH"/>
</dbReference>
<dbReference type="Gene3D" id="1.10.260.40">
    <property type="entry name" value="lambda repressor-like DNA-binding domains"/>
    <property type="match status" value="1"/>
</dbReference>
<keyword evidence="4" id="KW-1185">Reference proteome</keyword>
<dbReference type="PANTHER" id="PTHR43236">
    <property type="entry name" value="ANTITOXIN HIGA1"/>
    <property type="match status" value="1"/>
</dbReference>
<protein>
    <submittedName>
        <fullName evidence="3">ImmA/IrrE family metallo-endopeptidase</fullName>
    </submittedName>
</protein>
<dbReference type="SUPFAM" id="SSF47413">
    <property type="entry name" value="lambda repressor-like DNA-binding domains"/>
    <property type="match status" value="1"/>
</dbReference>
<reference evidence="3" key="2">
    <citation type="submission" date="2021-04" db="EMBL/GenBank/DDBJ databases">
        <authorList>
            <person name="Liu J."/>
        </authorList>
    </citation>
    <scope>NUCLEOTIDE SEQUENCE</scope>
    <source>
        <strain evidence="3">BAD-6</strain>
    </source>
</reference>
<proteinExistence type="inferred from homology"/>
<reference evidence="3" key="1">
    <citation type="submission" date="2021-04" db="EMBL/GenBank/DDBJ databases">
        <title>Sinoanaerobacter chloroacetimidivorans sp. nov., an obligate anaerobic bacterium isolated from anaerobic sludge.</title>
        <authorList>
            <person name="Bao Y."/>
        </authorList>
    </citation>
    <scope>NUCLEOTIDE SEQUENCE</scope>
    <source>
        <strain evidence="3">BAD-6</strain>
    </source>
</reference>
<dbReference type="InterPro" id="IPR052345">
    <property type="entry name" value="Rad_response_metalloprotease"/>
</dbReference>
<dbReference type="PANTHER" id="PTHR43236:SF1">
    <property type="entry name" value="BLL7220 PROTEIN"/>
    <property type="match status" value="1"/>
</dbReference>
<accession>A0A8J7W442</accession>
<sequence length="398" mass="46483">MNMSEIIGRNINSLMAENSDTLVDLAKMIGVTRQTFANYLNGESIIDSEKLSILSRYFKKPLEYFLEEEHNKMCFMFRASNPKENVDNAFKTQIENDMNDYFELINLSGEQLVYIPEQYNLTIKYNSKNISVDDPELDFSLFKYKLPKELDQIIERIAYEQRKKMGAEEEVGANLVKCLDEAGIRIIMKAVDNENIFGISAFHPEKGCFIFINNSENITEERKLFTIAHEYGHLILHRQYYQELRDNVFYGNKKTIQEAMADAFAGYFLLPRHLIRRYEKYFNSTFSISDLIYIKKEFQVSLMSLVMALNKYGYINDDVKNKIFLMLTSKGFVKTEPDPCENLKLKMYEKYLFLIKSLYLRDKISINKVAELLNISVAAAKQEAGSWMNYENEISITI</sequence>
<dbReference type="Proteomes" id="UP000675664">
    <property type="component" value="Unassembled WGS sequence"/>
</dbReference>
<dbReference type="GO" id="GO:0003677">
    <property type="term" value="F:DNA binding"/>
    <property type="evidence" value="ECO:0007669"/>
    <property type="project" value="InterPro"/>
</dbReference>
<dbReference type="CDD" id="cd00093">
    <property type="entry name" value="HTH_XRE"/>
    <property type="match status" value="1"/>
</dbReference>
<dbReference type="SMART" id="SM00530">
    <property type="entry name" value="HTH_XRE"/>
    <property type="match status" value="1"/>
</dbReference>
<gene>
    <name evidence="3" type="ORF">KCX82_11955</name>
</gene>
<dbReference type="EMBL" id="JAGSND010000007">
    <property type="protein sequence ID" value="MBR0598595.1"/>
    <property type="molecule type" value="Genomic_DNA"/>
</dbReference>
<comment type="similarity">
    <text evidence="1">Belongs to the short-chain fatty acyl-CoA assimilation regulator (ScfR) family.</text>
</comment>
<evidence type="ECO:0000256" key="1">
    <source>
        <dbReference type="ARBA" id="ARBA00007227"/>
    </source>
</evidence>
<dbReference type="InterPro" id="IPR010982">
    <property type="entry name" value="Lambda_DNA-bd_dom_sf"/>
</dbReference>
<dbReference type="InterPro" id="IPR010359">
    <property type="entry name" value="IrrE_HExxH"/>
</dbReference>
<name>A0A8J7W442_9FIRM</name>
<evidence type="ECO:0000313" key="3">
    <source>
        <dbReference type="EMBL" id="MBR0598595.1"/>
    </source>
</evidence>
<dbReference type="Pfam" id="PF01381">
    <property type="entry name" value="HTH_3"/>
    <property type="match status" value="1"/>
</dbReference>
<comment type="caution">
    <text evidence="3">The sequence shown here is derived from an EMBL/GenBank/DDBJ whole genome shotgun (WGS) entry which is preliminary data.</text>
</comment>
<feature type="domain" description="HTH cro/C1-type" evidence="2">
    <location>
        <begin position="11"/>
        <end position="65"/>
    </location>
</feature>
<organism evidence="3 4">
    <name type="scientific">Sinanaerobacter chloroacetimidivorans</name>
    <dbReference type="NCBI Taxonomy" id="2818044"/>
    <lineage>
        <taxon>Bacteria</taxon>
        <taxon>Bacillati</taxon>
        <taxon>Bacillota</taxon>
        <taxon>Clostridia</taxon>
        <taxon>Peptostreptococcales</taxon>
        <taxon>Anaerovoracaceae</taxon>
        <taxon>Sinanaerobacter</taxon>
    </lineage>
</organism>
<dbReference type="AlphaFoldDB" id="A0A8J7W442"/>
<dbReference type="Gene3D" id="1.10.10.2910">
    <property type="match status" value="1"/>
</dbReference>
<evidence type="ECO:0000313" key="4">
    <source>
        <dbReference type="Proteomes" id="UP000675664"/>
    </source>
</evidence>
<dbReference type="Pfam" id="PF06114">
    <property type="entry name" value="Peptidase_M78"/>
    <property type="match status" value="1"/>
</dbReference>
<evidence type="ECO:0000259" key="2">
    <source>
        <dbReference type="PROSITE" id="PS50943"/>
    </source>
</evidence>